<sequence length="365" mass="38461">MSAPAGWDDLAATALEANPLFAPAVAAASLAHLGDQAVSLAAPRIGGRLVALAPIRAARLGRIAPAMSVWTHLYAPLGTPLLDAATPDAAAEALAAEMAGGSGRRVLLFPDLPLDGLAATAIRGFAERSGRPAVEIGAYARATLLLRPGAAPLRDTLERRRRKEFARQWRRLAEQGELAFRRLRDGPDFERAALAFLALEAGGWKGRQGTALAADPKSRSFALAALLGSLPGMATIDELLLGGDPIAMLASFQSGGRAVSWKIAYDERFARFSPGVQLMLEASDAWAAAGDVALVDSLAAAGHPMIDGLWPDRIRIGLLALGPPGGSALFSLAVRSAEAEATLRQKLRALRKRRRKEALREEKAS</sequence>
<reference evidence="2 3" key="1">
    <citation type="submission" date="2020-08" db="EMBL/GenBank/DDBJ databases">
        <title>Genomic Encyclopedia of Type Strains, Phase IV (KMG-IV): sequencing the most valuable type-strain genomes for metagenomic binning, comparative biology and taxonomic classification.</title>
        <authorList>
            <person name="Goeker M."/>
        </authorList>
    </citation>
    <scope>NUCLEOTIDE SEQUENCE [LARGE SCALE GENOMIC DNA]</scope>
    <source>
        <strain evidence="2 3">DSM 25966</strain>
    </source>
</reference>
<proteinExistence type="predicted"/>
<dbReference type="SUPFAM" id="SSF55729">
    <property type="entry name" value="Acyl-CoA N-acyltransferases (Nat)"/>
    <property type="match status" value="1"/>
</dbReference>
<feature type="domain" description="BioF2-like acetyltransferase" evidence="1">
    <location>
        <begin position="159"/>
        <end position="299"/>
    </location>
</feature>
<comment type="caution">
    <text evidence="2">The sequence shown here is derived from an EMBL/GenBank/DDBJ whole genome shotgun (WGS) entry which is preliminary data.</text>
</comment>
<evidence type="ECO:0000259" key="1">
    <source>
        <dbReference type="Pfam" id="PF13480"/>
    </source>
</evidence>
<keyword evidence="2" id="KW-0808">Transferase</keyword>
<keyword evidence="3" id="KW-1185">Reference proteome</keyword>
<name>A0A840AR03_9HYPH</name>
<dbReference type="InterPro" id="IPR016181">
    <property type="entry name" value="Acyl_CoA_acyltransferase"/>
</dbReference>
<dbReference type="RefSeq" id="WP_183399309.1">
    <property type="nucleotide sequence ID" value="NZ_JACIDS010000003.1"/>
</dbReference>
<dbReference type="InterPro" id="IPR038740">
    <property type="entry name" value="BioF2-like_GNAT_dom"/>
</dbReference>
<dbReference type="EMBL" id="JACIDS010000003">
    <property type="protein sequence ID" value="MBB3931693.1"/>
    <property type="molecule type" value="Genomic_DNA"/>
</dbReference>
<accession>A0A840AR03</accession>
<protein>
    <submittedName>
        <fullName evidence="2">CelD/BcsL family acetyltransferase involved in cellulose biosynthesis</fullName>
    </submittedName>
</protein>
<dbReference type="GO" id="GO:0016740">
    <property type="term" value="F:transferase activity"/>
    <property type="evidence" value="ECO:0007669"/>
    <property type="project" value="UniProtKB-KW"/>
</dbReference>
<evidence type="ECO:0000313" key="3">
    <source>
        <dbReference type="Proteomes" id="UP000553963"/>
    </source>
</evidence>
<evidence type="ECO:0000313" key="2">
    <source>
        <dbReference type="EMBL" id="MBB3931693.1"/>
    </source>
</evidence>
<dbReference type="AlphaFoldDB" id="A0A840AR03"/>
<dbReference type="Pfam" id="PF13480">
    <property type="entry name" value="Acetyltransf_6"/>
    <property type="match status" value="1"/>
</dbReference>
<organism evidence="2 3">
    <name type="scientific">Kaistia hirudinis</name>
    <dbReference type="NCBI Taxonomy" id="1293440"/>
    <lineage>
        <taxon>Bacteria</taxon>
        <taxon>Pseudomonadati</taxon>
        <taxon>Pseudomonadota</taxon>
        <taxon>Alphaproteobacteria</taxon>
        <taxon>Hyphomicrobiales</taxon>
        <taxon>Kaistiaceae</taxon>
        <taxon>Kaistia</taxon>
    </lineage>
</organism>
<dbReference type="Proteomes" id="UP000553963">
    <property type="component" value="Unassembled WGS sequence"/>
</dbReference>
<gene>
    <name evidence="2" type="ORF">GGR25_002743</name>
</gene>